<name>A0ABU3HCM1_9BACL</name>
<reference evidence="6 7" key="1">
    <citation type="submission" date="2023-07" db="EMBL/GenBank/DDBJ databases">
        <title>Genomic Encyclopedia of Type Strains, Phase IV (KMG-IV): sequencing the most valuable type-strain genomes for metagenomic binning, comparative biology and taxonomic classification.</title>
        <authorList>
            <person name="Goeker M."/>
        </authorList>
    </citation>
    <scope>NUCLEOTIDE SEQUENCE [LARGE SCALE GENOMIC DNA]</scope>
    <source>
        <strain evidence="6 7">T98</strain>
    </source>
</reference>
<sequence length="296" mass="34576">MEKESITALLELTHRCNLTCKHCYNSSSPASTEELGLETVKEIIHDLNKLTDYHIEKVILTGGEFVYMKQAAEIYAYIREHFHGSLRIETNGLLFKRRPELFQIFRAEEYFISADTFHGTIDRKGHSELLDFFIHYSIRNGFKVICRLTVDHSDSDIIPLFLERYGRDDSLALEIKYVSPSGRASENLKDFKGFRYEENKELFTCLANNMIHFNVRKQWHACYTACNLSYVAHLGDEDMNEKLFHKRQSGIFRSLRVQGIGSLLEEVTNPKLREAFLNQTFYYRCEPCLYLSEALH</sequence>
<comment type="caution">
    <text evidence="6">The sequence shown here is derived from an EMBL/GenBank/DDBJ whole genome shotgun (WGS) entry which is preliminary data.</text>
</comment>
<feature type="domain" description="Radical SAM core" evidence="5">
    <location>
        <begin position="2"/>
        <end position="214"/>
    </location>
</feature>
<evidence type="ECO:0000313" key="7">
    <source>
        <dbReference type="Proteomes" id="UP001248709"/>
    </source>
</evidence>
<keyword evidence="2" id="KW-0479">Metal-binding</keyword>
<dbReference type="PANTHER" id="PTHR11228">
    <property type="entry name" value="RADICAL SAM DOMAIN PROTEIN"/>
    <property type="match status" value="1"/>
</dbReference>
<dbReference type="CDD" id="cd01335">
    <property type="entry name" value="Radical_SAM"/>
    <property type="match status" value="1"/>
</dbReference>
<keyword evidence="4" id="KW-0411">Iron-sulfur</keyword>
<evidence type="ECO:0000256" key="1">
    <source>
        <dbReference type="ARBA" id="ARBA00022691"/>
    </source>
</evidence>
<dbReference type="EMBL" id="JAUSUY010000014">
    <property type="protein sequence ID" value="MDT3427772.1"/>
    <property type="molecule type" value="Genomic_DNA"/>
</dbReference>
<dbReference type="InterPro" id="IPR058240">
    <property type="entry name" value="rSAM_sf"/>
</dbReference>
<evidence type="ECO:0000256" key="3">
    <source>
        <dbReference type="ARBA" id="ARBA00023004"/>
    </source>
</evidence>
<dbReference type="InterPro" id="IPR013785">
    <property type="entry name" value="Aldolase_TIM"/>
</dbReference>
<dbReference type="PROSITE" id="PS51918">
    <property type="entry name" value="RADICAL_SAM"/>
    <property type="match status" value="1"/>
</dbReference>
<keyword evidence="7" id="KW-1185">Reference proteome</keyword>
<dbReference type="RefSeq" id="WP_025697887.1">
    <property type="nucleotide sequence ID" value="NZ_JAUSUY010000014.1"/>
</dbReference>
<dbReference type="PANTHER" id="PTHR11228:SF35">
    <property type="entry name" value="MOLYBDENUM COFACTOR BIOSYNTHESIS PROTEIN A-RELATED"/>
    <property type="match status" value="1"/>
</dbReference>
<evidence type="ECO:0000256" key="2">
    <source>
        <dbReference type="ARBA" id="ARBA00022723"/>
    </source>
</evidence>
<evidence type="ECO:0000313" key="6">
    <source>
        <dbReference type="EMBL" id="MDT3427772.1"/>
    </source>
</evidence>
<accession>A0ABU3HCM1</accession>
<dbReference type="SUPFAM" id="SSF102114">
    <property type="entry name" value="Radical SAM enzymes"/>
    <property type="match status" value="1"/>
</dbReference>
<protein>
    <submittedName>
        <fullName evidence="6">MoaA/NifB/PqqE/SkfB family radical SAM enzyme</fullName>
    </submittedName>
</protein>
<dbReference type="InterPro" id="IPR050377">
    <property type="entry name" value="Radical_SAM_PqqE_MftC-like"/>
</dbReference>
<dbReference type="InterPro" id="IPR007197">
    <property type="entry name" value="rSAM"/>
</dbReference>
<keyword evidence="3" id="KW-0408">Iron</keyword>
<proteinExistence type="predicted"/>
<dbReference type="SFLD" id="SFLDS00029">
    <property type="entry name" value="Radical_SAM"/>
    <property type="match status" value="1"/>
</dbReference>
<organism evidence="6 7">
    <name type="scientific">Paenibacillus forsythiae</name>
    <dbReference type="NCBI Taxonomy" id="365616"/>
    <lineage>
        <taxon>Bacteria</taxon>
        <taxon>Bacillati</taxon>
        <taxon>Bacillota</taxon>
        <taxon>Bacilli</taxon>
        <taxon>Bacillales</taxon>
        <taxon>Paenibacillaceae</taxon>
        <taxon>Paenibacillus</taxon>
    </lineage>
</organism>
<keyword evidence="1" id="KW-0949">S-adenosyl-L-methionine</keyword>
<dbReference type="Proteomes" id="UP001248709">
    <property type="component" value="Unassembled WGS sequence"/>
</dbReference>
<evidence type="ECO:0000259" key="5">
    <source>
        <dbReference type="PROSITE" id="PS51918"/>
    </source>
</evidence>
<gene>
    <name evidence="6" type="ORF">J2Z22_003348</name>
</gene>
<dbReference type="Pfam" id="PF04055">
    <property type="entry name" value="Radical_SAM"/>
    <property type="match status" value="1"/>
</dbReference>
<dbReference type="Gene3D" id="3.20.20.70">
    <property type="entry name" value="Aldolase class I"/>
    <property type="match status" value="1"/>
</dbReference>
<evidence type="ECO:0000256" key="4">
    <source>
        <dbReference type="ARBA" id="ARBA00023014"/>
    </source>
</evidence>
<dbReference type="SFLD" id="SFLDG01067">
    <property type="entry name" value="SPASM/twitch_domain_containing"/>
    <property type="match status" value="1"/>
</dbReference>